<sequence>MGCYQSREGKYSREIVYKSTSIKLVEGVIEEINSQAIVNVSINPMASKLREQVYKYIQNHEETSDFFDQEGEIIQLEQLKNLVFASTETLLNFQFSSSYISENDLLNTFEQILLFADKISCLYQICFTDYIIYEIDGMDYNSYADCLVKSVFKFLTQNTERQIVSVKFLCLNAKNLNTIFQKMMKYENYNF</sequence>
<dbReference type="Proteomes" id="UP000689195">
    <property type="component" value="Unassembled WGS sequence"/>
</dbReference>
<dbReference type="AlphaFoldDB" id="A0A8S1XW40"/>
<dbReference type="EMBL" id="CAJJDO010000141">
    <property type="protein sequence ID" value="CAD8205543.1"/>
    <property type="molecule type" value="Genomic_DNA"/>
</dbReference>
<keyword evidence="2" id="KW-1185">Reference proteome</keyword>
<gene>
    <name evidence="1" type="ORF">PPENT_87.1.T1410012</name>
</gene>
<reference evidence="1" key="1">
    <citation type="submission" date="2021-01" db="EMBL/GenBank/DDBJ databases">
        <authorList>
            <consortium name="Genoscope - CEA"/>
            <person name="William W."/>
        </authorList>
    </citation>
    <scope>NUCLEOTIDE SEQUENCE</scope>
</reference>
<proteinExistence type="predicted"/>
<name>A0A8S1XW40_9CILI</name>
<evidence type="ECO:0000313" key="2">
    <source>
        <dbReference type="Proteomes" id="UP000689195"/>
    </source>
</evidence>
<comment type="caution">
    <text evidence="1">The sequence shown here is derived from an EMBL/GenBank/DDBJ whole genome shotgun (WGS) entry which is preliminary data.</text>
</comment>
<protein>
    <submittedName>
        <fullName evidence="1">Uncharacterized protein</fullName>
    </submittedName>
</protein>
<organism evidence="1 2">
    <name type="scientific">Paramecium pentaurelia</name>
    <dbReference type="NCBI Taxonomy" id="43138"/>
    <lineage>
        <taxon>Eukaryota</taxon>
        <taxon>Sar</taxon>
        <taxon>Alveolata</taxon>
        <taxon>Ciliophora</taxon>
        <taxon>Intramacronucleata</taxon>
        <taxon>Oligohymenophorea</taxon>
        <taxon>Peniculida</taxon>
        <taxon>Parameciidae</taxon>
        <taxon>Paramecium</taxon>
    </lineage>
</organism>
<evidence type="ECO:0000313" key="1">
    <source>
        <dbReference type="EMBL" id="CAD8205543.1"/>
    </source>
</evidence>
<dbReference type="OrthoDB" id="300069at2759"/>
<accession>A0A8S1XW40</accession>